<dbReference type="AlphaFoldDB" id="A0A5D4HA98"/>
<dbReference type="PROSITE" id="PS50930">
    <property type="entry name" value="HTH_LYTTR"/>
    <property type="match status" value="1"/>
</dbReference>
<dbReference type="GO" id="GO:0003677">
    <property type="term" value="F:DNA binding"/>
    <property type="evidence" value="ECO:0007669"/>
    <property type="project" value="InterPro"/>
</dbReference>
<accession>A0A5D4HA98</accession>
<evidence type="ECO:0000259" key="1">
    <source>
        <dbReference type="PROSITE" id="PS50930"/>
    </source>
</evidence>
<dbReference type="EMBL" id="VTAV01000002">
    <property type="protein sequence ID" value="TYR37567.1"/>
    <property type="molecule type" value="Genomic_DNA"/>
</dbReference>
<comment type="caution">
    <text evidence="2">The sequence shown here is derived from an EMBL/GenBank/DDBJ whole genome shotgun (WGS) entry which is preliminary data.</text>
</comment>
<evidence type="ECO:0000313" key="3">
    <source>
        <dbReference type="Proteomes" id="UP000322362"/>
    </source>
</evidence>
<reference evidence="2 3" key="1">
    <citation type="submission" date="2019-08" db="EMBL/GenBank/DDBJ databases">
        <title>Phlebobacter frassis gen. nov. sp. nov., a new member of family Sphingobacteriaceae isolated from sand fly rearing media.</title>
        <authorList>
            <person name="Kakumanu M.L."/>
            <person name="Marayati B.F."/>
            <person name="Wada-Katsumata A."/>
            <person name="Wasserberg G."/>
            <person name="Schal C."/>
            <person name="Apperson C.S."/>
            <person name="Ponnusamy L."/>
        </authorList>
    </citation>
    <scope>NUCLEOTIDE SEQUENCE [LARGE SCALE GENOMIC DNA]</scope>
    <source>
        <strain evidence="2 3">SSI9</strain>
    </source>
</reference>
<proteinExistence type="predicted"/>
<evidence type="ECO:0000313" key="2">
    <source>
        <dbReference type="EMBL" id="TYR37567.1"/>
    </source>
</evidence>
<dbReference type="RefSeq" id="WP_148918306.1">
    <property type="nucleotide sequence ID" value="NZ_VTAV01000002.1"/>
</dbReference>
<sequence length="114" mass="13018">MTTQMANYPHALFIAKGNGYVKMYTTDILYVKAAGDYCVLFTNTGEHLSSLGIGQIATCFDPAKFIRIHRSFIVNLYFVQGFYRKAGRTCVLLENGYKINVSRQYFEILKQLII</sequence>
<dbReference type="GO" id="GO:0000156">
    <property type="term" value="F:phosphorelay response regulator activity"/>
    <property type="evidence" value="ECO:0007669"/>
    <property type="project" value="InterPro"/>
</dbReference>
<name>A0A5D4HA98_9SPHI</name>
<dbReference type="Gene3D" id="2.40.50.1020">
    <property type="entry name" value="LytTr DNA-binding domain"/>
    <property type="match status" value="1"/>
</dbReference>
<organism evidence="2 3">
    <name type="scientific">Sphingobacterium phlebotomi</name>
    <dbReference type="NCBI Taxonomy" id="2605433"/>
    <lineage>
        <taxon>Bacteria</taxon>
        <taxon>Pseudomonadati</taxon>
        <taxon>Bacteroidota</taxon>
        <taxon>Sphingobacteriia</taxon>
        <taxon>Sphingobacteriales</taxon>
        <taxon>Sphingobacteriaceae</taxon>
        <taxon>Sphingobacterium</taxon>
    </lineage>
</organism>
<dbReference type="Proteomes" id="UP000322362">
    <property type="component" value="Unassembled WGS sequence"/>
</dbReference>
<dbReference type="PANTHER" id="PTHR37299">
    <property type="entry name" value="TRANSCRIPTIONAL REGULATOR-RELATED"/>
    <property type="match status" value="1"/>
</dbReference>
<protein>
    <submittedName>
        <fullName evidence="2">LytTR family transcriptional regulator</fullName>
    </submittedName>
</protein>
<gene>
    <name evidence="2" type="ORF">FXV77_06080</name>
</gene>
<dbReference type="InterPro" id="IPR007492">
    <property type="entry name" value="LytTR_DNA-bd_dom"/>
</dbReference>
<dbReference type="PANTHER" id="PTHR37299:SF1">
    <property type="entry name" value="STAGE 0 SPORULATION PROTEIN A HOMOLOG"/>
    <property type="match status" value="1"/>
</dbReference>
<feature type="domain" description="HTH LytTR-type" evidence="1">
    <location>
        <begin position="12"/>
        <end position="114"/>
    </location>
</feature>
<dbReference type="InterPro" id="IPR046947">
    <property type="entry name" value="LytR-like"/>
</dbReference>
<dbReference type="Pfam" id="PF04397">
    <property type="entry name" value="LytTR"/>
    <property type="match status" value="1"/>
</dbReference>
<dbReference type="SMART" id="SM00850">
    <property type="entry name" value="LytTR"/>
    <property type="match status" value="1"/>
</dbReference>
<keyword evidence="3" id="KW-1185">Reference proteome</keyword>